<reference evidence="1" key="1">
    <citation type="journal article" date="2021" name="Proc. Natl. Acad. Sci. U.S.A.">
        <title>A Catalog of Tens of Thousands of Viruses from Human Metagenomes Reveals Hidden Associations with Chronic Diseases.</title>
        <authorList>
            <person name="Tisza M.J."/>
            <person name="Buck C.B."/>
        </authorList>
    </citation>
    <scope>NUCLEOTIDE SEQUENCE</scope>
    <source>
        <strain evidence="1">Ctv4j104</strain>
    </source>
</reference>
<accession>A0A8S5MA50</accession>
<name>A0A8S5MA50_9CAUD</name>
<evidence type="ECO:0000313" key="1">
    <source>
        <dbReference type="EMBL" id="DAD78959.1"/>
    </source>
</evidence>
<organism evidence="1">
    <name type="scientific">Siphoviridae sp. ctv4j104</name>
    <dbReference type="NCBI Taxonomy" id="2826510"/>
    <lineage>
        <taxon>Viruses</taxon>
        <taxon>Duplodnaviria</taxon>
        <taxon>Heunggongvirae</taxon>
        <taxon>Uroviricota</taxon>
        <taxon>Caudoviricetes</taxon>
    </lineage>
</organism>
<protein>
    <submittedName>
        <fullName evidence="1">Uncharacterized protein</fullName>
    </submittedName>
</protein>
<sequence length="74" mass="8767">MKDISQIADYCVREGLENTEDGSWTITFDEVWEHFNVDLSCNHEVRDELIKILRVRDEIADIVATEDEFEIEYN</sequence>
<dbReference type="EMBL" id="BK014855">
    <property type="protein sequence ID" value="DAD78959.1"/>
    <property type="molecule type" value="Genomic_DNA"/>
</dbReference>
<proteinExistence type="predicted"/>